<keyword evidence="4" id="KW-1185">Reference proteome</keyword>
<keyword evidence="3" id="KW-0808">Transferase</keyword>
<evidence type="ECO:0000259" key="2">
    <source>
        <dbReference type="Pfam" id="PF25907"/>
    </source>
</evidence>
<dbReference type="InterPro" id="IPR004045">
    <property type="entry name" value="Glutathione_S-Trfase_N"/>
</dbReference>
<dbReference type="OrthoDB" id="202840at2759"/>
<gene>
    <name evidence="3" type="ORF">MVEN_01586500</name>
</gene>
<dbReference type="CDD" id="cd00299">
    <property type="entry name" value="GST_C_family"/>
    <property type="match status" value="1"/>
</dbReference>
<evidence type="ECO:0000259" key="1">
    <source>
        <dbReference type="Pfam" id="PF13417"/>
    </source>
</evidence>
<evidence type="ECO:0000313" key="4">
    <source>
        <dbReference type="Proteomes" id="UP000620124"/>
    </source>
</evidence>
<dbReference type="InterPro" id="IPR036282">
    <property type="entry name" value="Glutathione-S-Trfase_C_sf"/>
</dbReference>
<protein>
    <submittedName>
        <fullName evidence="3">Glutathione s-transferase</fullName>
    </submittedName>
</protein>
<dbReference type="GO" id="GO:0016740">
    <property type="term" value="F:transferase activity"/>
    <property type="evidence" value="ECO:0007669"/>
    <property type="project" value="UniProtKB-KW"/>
</dbReference>
<reference evidence="3" key="1">
    <citation type="submission" date="2020-05" db="EMBL/GenBank/DDBJ databases">
        <title>Mycena genomes resolve the evolution of fungal bioluminescence.</title>
        <authorList>
            <person name="Tsai I.J."/>
        </authorList>
    </citation>
    <scope>NUCLEOTIDE SEQUENCE</scope>
    <source>
        <strain evidence="3">CCC161011</strain>
    </source>
</reference>
<feature type="domain" description="DUF7962" evidence="2">
    <location>
        <begin position="129"/>
        <end position="225"/>
    </location>
</feature>
<evidence type="ECO:0000313" key="3">
    <source>
        <dbReference type="EMBL" id="KAF7345668.1"/>
    </source>
</evidence>
<dbReference type="Gene3D" id="3.40.30.110">
    <property type="match status" value="1"/>
</dbReference>
<proteinExistence type="predicted"/>
<accession>A0A8H6XQK9</accession>
<dbReference type="Proteomes" id="UP000620124">
    <property type="component" value="Unassembled WGS sequence"/>
</dbReference>
<dbReference type="SUPFAM" id="SSF52833">
    <property type="entry name" value="Thioredoxin-like"/>
    <property type="match status" value="1"/>
</dbReference>
<feature type="domain" description="GST N-terminal" evidence="1">
    <location>
        <begin position="6"/>
        <end position="81"/>
    </location>
</feature>
<comment type="caution">
    <text evidence="3">The sequence shown here is derived from an EMBL/GenBank/DDBJ whole genome shotgun (WGS) entry which is preliminary data.</text>
</comment>
<dbReference type="Pfam" id="PF13417">
    <property type="entry name" value="GST_N_3"/>
    <property type="match status" value="1"/>
</dbReference>
<dbReference type="EMBL" id="JACAZI010000013">
    <property type="protein sequence ID" value="KAF7345668.1"/>
    <property type="molecule type" value="Genomic_DNA"/>
</dbReference>
<organism evidence="3 4">
    <name type="scientific">Mycena venus</name>
    <dbReference type="NCBI Taxonomy" id="2733690"/>
    <lineage>
        <taxon>Eukaryota</taxon>
        <taxon>Fungi</taxon>
        <taxon>Dikarya</taxon>
        <taxon>Basidiomycota</taxon>
        <taxon>Agaricomycotina</taxon>
        <taxon>Agaricomycetes</taxon>
        <taxon>Agaricomycetidae</taxon>
        <taxon>Agaricales</taxon>
        <taxon>Marasmiineae</taxon>
        <taxon>Mycenaceae</taxon>
        <taxon>Mycena</taxon>
    </lineage>
</organism>
<dbReference type="Pfam" id="PF25907">
    <property type="entry name" value="DUF7962"/>
    <property type="match status" value="1"/>
</dbReference>
<dbReference type="InterPro" id="IPR036249">
    <property type="entry name" value="Thioredoxin-like_sf"/>
</dbReference>
<dbReference type="AlphaFoldDB" id="A0A8H6XQK9"/>
<sequence>MADVVLYGYDASPFTMKIDHVLLLKSIRHEKVIVANMIPRPEITDLLGVTYRRIPILAIGNDIYCDTSLITSALERRFPASQGYGTIFPNRKNGGGADTGFINAFVKHWADTAVFFTGVRVVNWERFPPEFVKDRSTLLGGPINLEALAAGRGKALSTLSTHLSLVEEQLSDGREWLFDTELPSLADVSVHFVFAWIKRNPAAESLFDVSTFPKSLKWLARMAAYLEELRQKQPVALIITGEDAAARIAAAPFEPYTVVGFDAREGERLGLKLGDEVSIDREDAANMQVNFATVGKLVALNREEFVVERTGSAGLVRCHFPRIGFAASLVSQSK</sequence>
<dbReference type="InterPro" id="IPR058268">
    <property type="entry name" value="DUF7962"/>
</dbReference>
<dbReference type="Gene3D" id="1.20.1050.10">
    <property type="match status" value="1"/>
</dbReference>
<dbReference type="SUPFAM" id="SSF47616">
    <property type="entry name" value="GST C-terminal domain-like"/>
    <property type="match status" value="1"/>
</dbReference>
<name>A0A8H6XQK9_9AGAR</name>